<feature type="transmembrane region" description="Helical" evidence="7">
    <location>
        <begin position="137"/>
        <end position="159"/>
    </location>
</feature>
<dbReference type="PROSITE" id="PS50928">
    <property type="entry name" value="ABC_TM1"/>
    <property type="match status" value="1"/>
</dbReference>
<evidence type="ECO:0000256" key="2">
    <source>
        <dbReference type="ARBA" id="ARBA00022448"/>
    </source>
</evidence>
<evidence type="ECO:0000256" key="1">
    <source>
        <dbReference type="ARBA" id="ARBA00004651"/>
    </source>
</evidence>
<comment type="subcellular location">
    <subcellularLocation>
        <location evidence="1 7">Cell membrane</location>
        <topology evidence="1 7">Multi-pass membrane protein</topology>
    </subcellularLocation>
</comment>
<dbReference type="InterPro" id="IPR000515">
    <property type="entry name" value="MetI-like"/>
</dbReference>
<protein>
    <submittedName>
        <fullName evidence="9">Glutathione transport system permease protein GsiC</fullName>
    </submittedName>
</protein>
<keyword evidence="5 7" id="KW-1133">Transmembrane helix</keyword>
<dbReference type="GO" id="GO:0005886">
    <property type="term" value="C:plasma membrane"/>
    <property type="evidence" value="ECO:0007669"/>
    <property type="project" value="UniProtKB-SubCell"/>
</dbReference>
<evidence type="ECO:0000256" key="6">
    <source>
        <dbReference type="ARBA" id="ARBA00023136"/>
    </source>
</evidence>
<dbReference type="EMBL" id="LN483070">
    <property type="protein sequence ID" value="CEA06888.1"/>
    <property type="molecule type" value="Genomic_DNA"/>
</dbReference>
<feature type="transmembrane region" description="Helical" evidence="7">
    <location>
        <begin position="104"/>
        <end position="125"/>
    </location>
</feature>
<proteinExistence type="inferred from homology"/>
<name>A0A078MHQ6_9MICC</name>
<keyword evidence="2 7" id="KW-0813">Transport</keyword>
<dbReference type="Pfam" id="PF00528">
    <property type="entry name" value="BPD_transp_1"/>
    <property type="match status" value="1"/>
</dbReference>
<evidence type="ECO:0000256" key="7">
    <source>
        <dbReference type="RuleBase" id="RU363032"/>
    </source>
</evidence>
<evidence type="ECO:0000256" key="3">
    <source>
        <dbReference type="ARBA" id="ARBA00022475"/>
    </source>
</evidence>
<keyword evidence="3" id="KW-1003">Cell membrane</keyword>
<feature type="domain" description="ABC transmembrane type-1" evidence="8">
    <location>
        <begin position="98"/>
        <end position="309"/>
    </location>
</feature>
<keyword evidence="6 7" id="KW-0472">Membrane</keyword>
<evidence type="ECO:0000256" key="5">
    <source>
        <dbReference type="ARBA" id="ARBA00022989"/>
    </source>
</evidence>
<reference evidence="9" key="1">
    <citation type="submission" date="2014-07" db="EMBL/GenBank/DDBJ databases">
        <authorList>
            <person name="Urmite Genomes Urmite Genomes"/>
        </authorList>
    </citation>
    <scope>NUCLEOTIDE SEQUENCE</scope>
    <source>
        <strain evidence="9">11W110_air</strain>
    </source>
</reference>
<feature type="transmembrane region" description="Helical" evidence="7">
    <location>
        <begin position="241"/>
        <end position="266"/>
    </location>
</feature>
<dbReference type="PATRIC" id="fig|1461584.3.peg.188"/>
<feature type="transmembrane region" description="Helical" evidence="7">
    <location>
        <begin position="179"/>
        <end position="205"/>
    </location>
</feature>
<sequence>MTTFVRLLGRRLAVLPVMLLGVTIMVFIVLSVVPADRATAVLGENASEEAKEAWREERGLNDPLVVQFLRYLGGVLRLDFGTTNPPEESVAAKIATAFPVTLQLTFLGILLAVVLSLTLGILAALYRDRWPDQAIRVFSIAAIATPSFWLAILLIQWFALPEGSIFPTGGLAWADQYGFVGWLYSMALPALALGIPVSASLIRVVRTSMVEELDRDYVRTAIGNGVPYRTVVARNVLRNALVTPVTVLGLRVGYLLGGAVVIEKIFSLNGMGDLIVVGLTTSDTNLVQGAVLTIAVAFVLVNIVVDLLYLLINPRIRTV</sequence>
<evidence type="ECO:0000259" key="8">
    <source>
        <dbReference type="PROSITE" id="PS50928"/>
    </source>
</evidence>
<organism evidence="9">
    <name type="scientific">Arthrobacter saudimassiliensis</name>
    <dbReference type="NCBI Taxonomy" id="1461584"/>
    <lineage>
        <taxon>Bacteria</taxon>
        <taxon>Bacillati</taxon>
        <taxon>Actinomycetota</taxon>
        <taxon>Actinomycetes</taxon>
        <taxon>Micrococcales</taxon>
        <taxon>Micrococcaceae</taxon>
        <taxon>Arthrobacter</taxon>
    </lineage>
</organism>
<dbReference type="PANTHER" id="PTHR43163:SF6">
    <property type="entry name" value="DIPEPTIDE TRANSPORT SYSTEM PERMEASE PROTEIN DPPB-RELATED"/>
    <property type="match status" value="1"/>
</dbReference>
<keyword evidence="4 7" id="KW-0812">Transmembrane</keyword>
<dbReference type="Pfam" id="PF19300">
    <property type="entry name" value="BPD_transp_1_N"/>
    <property type="match status" value="1"/>
</dbReference>
<dbReference type="InterPro" id="IPR045621">
    <property type="entry name" value="BPD_transp_1_N"/>
</dbReference>
<dbReference type="PANTHER" id="PTHR43163">
    <property type="entry name" value="DIPEPTIDE TRANSPORT SYSTEM PERMEASE PROTEIN DPPB-RELATED"/>
    <property type="match status" value="1"/>
</dbReference>
<comment type="similarity">
    <text evidence="7">Belongs to the binding-protein-dependent transport system permease family.</text>
</comment>
<dbReference type="InterPro" id="IPR035906">
    <property type="entry name" value="MetI-like_sf"/>
</dbReference>
<dbReference type="CDD" id="cd06261">
    <property type="entry name" value="TM_PBP2"/>
    <property type="match status" value="1"/>
</dbReference>
<feature type="transmembrane region" description="Helical" evidence="7">
    <location>
        <begin position="12"/>
        <end position="33"/>
    </location>
</feature>
<dbReference type="AlphaFoldDB" id="A0A078MHQ6"/>
<dbReference type="GO" id="GO:0055085">
    <property type="term" value="P:transmembrane transport"/>
    <property type="evidence" value="ECO:0007669"/>
    <property type="project" value="InterPro"/>
</dbReference>
<dbReference type="Gene3D" id="1.10.3720.10">
    <property type="entry name" value="MetI-like"/>
    <property type="match status" value="1"/>
</dbReference>
<dbReference type="SUPFAM" id="SSF161098">
    <property type="entry name" value="MetI-like"/>
    <property type="match status" value="1"/>
</dbReference>
<evidence type="ECO:0000313" key="9">
    <source>
        <dbReference type="EMBL" id="CEA06888.1"/>
    </source>
</evidence>
<accession>A0A078MHQ6</accession>
<feature type="transmembrane region" description="Helical" evidence="7">
    <location>
        <begin position="286"/>
        <end position="312"/>
    </location>
</feature>
<evidence type="ECO:0000256" key="4">
    <source>
        <dbReference type="ARBA" id="ARBA00022692"/>
    </source>
</evidence>
<gene>
    <name evidence="9" type="primary">gsiC_1</name>
    <name evidence="9" type="ORF">BN1051_00192</name>
</gene>